<feature type="region of interest" description="Disordered" evidence="2">
    <location>
        <begin position="133"/>
        <end position="157"/>
    </location>
</feature>
<dbReference type="Gene3D" id="3.30.160.60">
    <property type="entry name" value="Classic Zinc Finger"/>
    <property type="match status" value="1"/>
</dbReference>
<evidence type="ECO:0000256" key="1">
    <source>
        <dbReference type="PROSITE-ProRule" id="PRU00042"/>
    </source>
</evidence>
<dbReference type="Proteomes" id="UP000663828">
    <property type="component" value="Unassembled WGS sequence"/>
</dbReference>
<keyword evidence="1" id="KW-0479">Metal-binding</keyword>
<organism evidence="4 5">
    <name type="scientific">Adineta ricciae</name>
    <name type="common">Rotifer</name>
    <dbReference type="NCBI Taxonomy" id="249248"/>
    <lineage>
        <taxon>Eukaryota</taxon>
        <taxon>Metazoa</taxon>
        <taxon>Spiralia</taxon>
        <taxon>Gnathifera</taxon>
        <taxon>Rotifera</taxon>
        <taxon>Eurotatoria</taxon>
        <taxon>Bdelloidea</taxon>
        <taxon>Adinetida</taxon>
        <taxon>Adinetidae</taxon>
        <taxon>Adineta</taxon>
    </lineage>
</organism>
<proteinExistence type="predicted"/>
<comment type="caution">
    <text evidence="4">The sequence shown here is derived from an EMBL/GenBank/DDBJ whole genome shotgun (WGS) entry which is preliminary data.</text>
</comment>
<dbReference type="SUPFAM" id="SSF57667">
    <property type="entry name" value="beta-beta-alpha zinc fingers"/>
    <property type="match status" value="1"/>
</dbReference>
<name>A0A813VFV5_ADIRI</name>
<dbReference type="PROSITE" id="PS00028">
    <property type="entry name" value="ZINC_FINGER_C2H2_1"/>
    <property type="match status" value="1"/>
</dbReference>
<dbReference type="AlphaFoldDB" id="A0A813VFV5"/>
<gene>
    <name evidence="4" type="ORF">XAT740_LOCUS4769</name>
</gene>
<dbReference type="PROSITE" id="PS50157">
    <property type="entry name" value="ZINC_FINGER_C2H2_2"/>
    <property type="match status" value="1"/>
</dbReference>
<evidence type="ECO:0000259" key="3">
    <source>
        <dbReference type="PROSITE" id="PS50157"/>
    </source>
</evidence>
<dbReference type="EMBL" id="CAJNOR010000199">
    <property type="protein sequence ID" value="CAF0837082.1"/>
    <property type="molecule type" value="Genomic_DNA"/>
</dbReference>
<feature type="compositionally biased region" description="Basic residues" evidence="2">
    <location>
        <begin position="143"/>
        <end position="153"/>
    </location>
</feature>
<evidence type="ECO:0000313" key="4">
    <source>
        <dbReference type="EMBL" id="CAF0837082.1"/>
    </source>
</evidence>
<keyword evidence="5" id="KW-1185">Reference proteome</keyword>
<dbReference type="SMART" id="SM00355">
    <property type="entry name" value="ZnF_C2H2"/>
    <property type="match status" value="3"/>
</dbReference>
<keyword evidence="1" id="KW-0862">Zinc</keyword>
<sequence length="410" mass="46327">MALNVHLQMYHKQIGILTTANKYSSHMGQYHCPVKTCTFHCCYGNCQFVQSASSSFSSFNAHYLRQHGAKKQQCSKCLKSFGLHQDLMAHERICGVQCPFSCSICQQQFRNRTSLRRHQLKFHTDSYETPTMTKLLPLSKQKEPRKRPNRRRPLPADQIELPLPSTAHSSVIINPHALALLKNFNSESQFVSPGTNPSVNINKSTQTNTYVSIGTECCSFSSPTQAIEQKSSQTTYSVRLPKHRARYSSSASNVSQWKSIHVIDKETQMSSPIRCDMCIQTINPIYHLPSYSSETNPHVITQTMPIPTMSTEMQTMNDYSLEQATNLTSACPSLFPEQESIGTSRLLDDFLLNSLPSSVLSDLNTMDLLDLIDNGTQTHSSIANHQTQTIEDWDNMLITEDEYIEMIIKS</sequence>
<keyword evidence="1" id="KW-0863">Zinc-finger</keyword>
<dbReference type="InterPro" id="IPR036236">
    <property type="entry name" value="Znf_C2H2_sf"/>
</dbReference>
<reference evidence="4" key="1">
    <citation type="submission" date="2021-02" db="EMBL/GenBank/DDBJ databases">
        <authorList>
            <person name="Nowell W R."/>
        </authorList>
    </citation>
    <scope>NUCLEOTIDE SEQUENCE</scope>
</reference>
<dbReference type="GO" id="GO:0008270">
    <property type="term" value="F:zinc ion binding"/>
    <property type="evidence" value="ECO:0007669"/>
    <property type="project" value="UniProtKB-KW"/>
</dbReference>
<feature type="domain" description="C2H2-type" evidence="3">
    <location>
        <begin position="100"/>
        <end position="128"/>
    </location>
</feature>
<protein>
    <recommendedName>
        <fullName evidence="3">C2H2-type domain-containing protein</fullName>
    </recommendedName>
</protein>
<evidence type="ECO:0000313" key="5">
    <source>
        <dbReference type="Proteomes" id="UP000663828"/>
    </source>
</evidence>
<dbReference type="InterPro" id="IPR013087">
    <property type="entry name" value="Znf_C2H2_type"/>
</dbReference>
<evidence type="ECO:0000256" key="2">
    <source>
        <dbReference type="SAM" id="MobiDB-lite"/>
    </source>
</evidence>
<accession>A0A813VFV5</accession>